<dbReference type="EMBL" id="JAYGIM010000023">
    <property type="protein sequence ID" value="MEA5429573.1"/>
    <property type="molecule type" value="Genomic_DNA"/>
</dbReference>
<comment type="caution">
    <text evidence="2">The sequence shown here is derived from an EMBL/GenBank/DDBJ whole genome shotgun (WGS) entry which is preliminary data.</text>
</comment>
<accession>A0ABU5SQH9</accession>
<feature type="transmembrane region" description="Helical" evidence="1">
    <location>
        <begin position="7"/>
        <end position="27"/>
    </location>
</feature>
<evidence type="ECO:0008006" key="4">
    <source>
        <dbReference type="Google" id="ProtNLM"/>
    </source>
</evidence>
<keyword evidence="1" id="KW-1133">Transmembrane helix</keyword>
<sequence length="146" mass="16846">MKIFKVLLETVLPITIVTLFPVGYFFITDKIFPEPELKNCESCHISTIVYLTYTLLIVILSSLYQLIFGKRIIKKNENSLILSVGNCIAFAIFFTGILTLINLFQVERKIEWDFILAGFIVLFLFGLMFTLSTKICQKIFKDRTTN</sequence>
<evidence type="ECO:0000313" key="2">
    <source>
        <dbReference type="EMBL" id="MEA5429573.1"/>
    </source>
</evidence>
<evidence type="ECO:0000313" key="3">
    <source>
        <dbReference type="Proteomes" id="UP001302222"/>
    </source>
</evidence>
<keyword evidence="1" id="KW-0472">Membrane</keyword>
<reference evidence="2 3" key="1">
    <citation type="submission" date="2023-12" db="EMBL/GenBank/DDBJ databases">
        <title>Novel species of the genus Arcicella isolated from rivers.</title>
        <authorList>
            <person name="Lu H."/>
        </authorList>
    </citation>
    <scope>NUCLEOTIDE SEQUENCE [LARGE SCALE GENOMIC DNA]</scope>
    <source>
        <strain evidence="2 3">DC25W</strain>
    </source>
</reference>
<name>A0ABU5SQH9_9BACT</name>
<keyword evidence="3" id="KW-1185">Reference proteome</keyword>
<feature type="transmembrane region" description="Helical" evidence="1">
    <location>
        <begin position="80"/>
        <end position="104"/>
    </location>
</feature>
<feature type="transmembrane region" description="Helical" evidence="1">
    <location>
        <begin position="110"/>
        <end position="131"/>
    </location>
</feature>
<keyword evidence="1" id="KW-0812">Transmembrane</keyword>
<protein>
    <recommendedName>
        <fullName evidence="4">DUF2975 domain-containing protein</fullName>
    </recommendedName>
</protein>
<gene>
    <name evidence="2" type="ORF">VB798_23475</name>
</gene>
<evidence type="ECO:0000256" key="1">
    <source>
        <dbReference type="SAM" id="Phobius"/>
    </source>
</evidence>
<dbReference type="Proteomes" id="UP001302222">
    <property type="component" value="Unassembled WGS sequence"/>
</dbReference>
<organism evidence="2 3">
    <name type="scientific">Arcicella lustrica</name>
    <dbReference type="NCBI Taxonomy" id="2984196"/>
    <lineage>
        <taxon>Bacteria</taxon>
        <taxon>Pseudomonadati</taxon>
        <taxon>Bacteroidota</taxon>
        <taxon>Cytophagia</taxon>
        <taxon>Cytophagales</taxon>
        <taxon>Flectobacillaceae</taxon>
        <taxon>Arcicella</taxon>
    </lineage>
</organism>
<feature type="transmembrane region" description="Helical" evidence="1">
    <location>
        <begin position="47"/>
        <end position="68"/>
    </location>
</feature>
<proteinExistence type="predicted"/>
<dbReference type="RefSeq" id="WP_323689684.1">
    <property type="nucleotide sequence ID" value="NZ_JAYGIM010000023.1"/>
</dbReference>